<dbReference type="GO" id="GO:0005829">
    <property type="term" value="C:cytosol"/>
    <property type="evidence" value="ECO:0007669"/>
    <property type="project" value="TreeGrafter"/>
</dbReference>
<dbReference type="OrthoDB" id="5148094at2759"/>
<feature type="repeat" description="HEAT" evidence="3">
    <location>
        <begin position="2044"/>
        <end position="2082"/>
    </location>
</feature>
<reference evidence="6 7" key="1">
    <citation type="submission" date="2017-03" db="EMBL/GenBank/DDBJ databases">
        <title>Widespread Adenine N6-methylation of Active Genes in Fungi.</title>
        <authorList>
            <consortium name="DOE Joint Genome Institute"/>
            <person name="Mondo S.J."/>
            <person name="Dannebaum R.O."/>
            <person name="Kuo R.C."/>
            <person name="Louie K.B."/>
            <person name="Bewick A.J."/>
            <person name="Labutti K."/>
            <person name="Haridas S."/>
            <person name="Kuo A."/>
            <person name="Salamov A."/>
            <person name="Ahrendt S.R."/>
            <person name="Lau R."/>
            <person name="Bowen B.P."/>
            <person name="Lipzen A."/>
            <person name="Sullivan W."/>
            <person name="Andreopoulos W.B."/>
            <person name="Clum A."/>
            <person name="Lindquist E."/>
            <person name="Daum C."/>
            <person name="Northen T.R."/>
            <person name="Ramamoorthy G."/>
            <person name="Schmitz R.J."/>
            <person name="Gryganskyi A."/>
            <person name="Culley D."/>
            <person name="Magnuson J."/>
            <person name="James T.Y."/>
            <person name="O'Malley M.A."/>
            <person name="Stajich J.E."/>
            <person name="Spatafora J.W."/>
            <person name="Visel A."/>
            <person name="Grigoriev I.V."/>
        </authorList>
    </citation>
    <scope>NUCLEOTIDE SEQUENCE [LARGE SCALE GENOMIC DNA]</scope>
    <source>
        <strain evidence="6 7">NRRL Y-17943</strain>
    </source>
</reference>
<dbReference type="GeneID" id="33559653"/>
<dbReference type="Proteomes" id="UP000193218">
    <property type="component" value="Unassembled WGS sequence"/>
</dbReference>
<dbReference type="InterPro" id="IPR021133">
    <property type="entry name" value="HEAT_type_2"/>
</dbReference>
<feature type="domain" description="TOG" evidence="5">
    <location>
        <begin position="1721"/>
        <end position="1981"/>
    </location>
</feature>
<feature type="region of interest" description="Disordered" evidence="4">
    <location>
        <begin position="1"/>
        <end position="67"/>
    </location>
</feature>
<dbReference type="Pfam" id="PF12074">
    <property type="entry name" value="Gcn1_N"/>
    <property type="match status" value="1"/>
</dbReference>
<dbReference type="InterPro" id="IPR057546">
    <property type="entry name" value="HEAT_GCN1"/>
</dbReference>
<dbReference type="InParanoid" id="A0A1Y1UQU2"/>
<dbReference type="Pfam" id="PF23271">
    <property type="entry name" value="HEAT_GCN1"/>
    <property type="match status" value="1"/>
</dbReference>
<dbReference type="InterPro" id="IPR016024">
    <property type="entry name" value="ARM-type_fold"/>
</dbReference>
<dbReference type="Pfam" id="PF24993">
    <property type="entry name" value="GNC1_N"/>
    <property type="match status" value="1"/>
</dbReference>
<dbReference type="InterPro" id="IPR034085">
    <property type="entry name" value="TOG"/>
</dbReference>
<comment type="caution">
    <text evidence="6">The sequence shown here is derived from an EMBL/GenBank/DDBJ whole genome shotgun (WGS) entry which is preliminary data.</text>
</comment>
<evidence type="ECO:0000313" key="6">
    <source>
        <dbReference type="EMBL" id="ORX39844.1"/>
    </source>
</evidence>
<evidence type="ECO:0000256" key="4">
    <source>
        <dbReference type="SAM" id="MobiDB-lite"/>
    </source>
</evidence>
<feature type="compositionally biased region" description="Polar residues" evidence="4">
    <location>
        <begin position="20"/>
        <end position="44"/>
    </location>
</feature>
<dbReference type="STRING" id="4999.A0A1Y1UQU2"/>
<dbReference type="GO" id="GO:0034198">
    <property type="term" value="P:cellular response to amino acid starvation"/>
    <property type="evidence" value="ECO:0007669"/>
    <property type="project" value="TreeGrafter"/>
</dbReference>
<dbReference type="FunCoup" id="A0A1Y1UQU2">
    <property type="interactions" value="776"/>
</dbReference>
<dbReference type="GO" id="GO:0019887">
    <property type="term" value="F:protein kinase regulator activity"/>
    <property type="evidence" value="ECO:0007669"/>
    <property type="project" value="TreeGrafter"/>
</dbReference>
<dbReference type="Pfam" id="PF24916">
    <property type="entry name" value="HEAT_GCN1_fung"/>
    <property type="match status" value="1"/>
</dbReference>
<keyword evidence="2" id="KW-0677">Repeat</keyword>
<dbReference type="InterPro" id="IPR056810">
    <property type="entry name" value="GNC1-like_N"/>
</dbReference>
<dbReference type="PANTHER" id="PTHR23346">
    <property type="entry name" value="TRANSLATIONAL ACTIVATOR GCN1-RELATED"/>
    <property type="match status" value="1"/>
</dbReference>
<accession>A0A1Y1UQU2</accession>
<dbReference type="Pfam" id="PF24987">
    <property type="entry name" value="HEAT_EF3_N"/>
    <property type="match status" value="2"/>
</dbReference>
<dbReference type="PANTHER" id="PTHR23346:SF7">
    <property type="entry name" value="STALLED RIBOSOME SENSOR GCN1"/>
    <property type="match status" value="1"/>
</dbReference>
<organism evidence="6 7">
    <name type="scientific">Kockovaella imperatae</name>
    <dbReference type="NCBI Taxonomy" id="4999"/>
    <lineage>
        <taxon>Eukaryota</taxon>
        <taxon>Fungi</taxon>
        <taxon>Dikarya</taxon>
        <taxon>Basidiomycota</taxon>
        <taxon>Agaricomycotina</taxon>
        <taxon>Tremellomycetes</taxon>
        <taxon>Tremellales</taxon>
        <taxon>Cuniculitremaceae</taxon>
        <taxon>Kockovaella</taxon>
    </lineage>
</organism>
<dbReference type="Gene3D" id="1.25.10.10">
    <property type="entry name" value="Leucine-rich Repeat Variant"/>
    <property type="match status" value="6"/>
</dbReference>
<evidence type="ECO:0000256" key="3">
    <source>
        <dbReference type="PROSITE-ProRule" id="PRU00103"/>
    </source>
</evidence>
<name>A0A1Y1UQU2_9TREE</name>
<evidence type="ECO:0000259" key="5">
    <source>
        <dbReference type="SMART" id="SM01349"/>
    </source>
</evidence>
<dbReference type="InterPro" id="IPR011989">
    <property type="entry name" value="ARM-like"/>
</dbReference>
<evidence type="ECO:0000313" key="7">
    <source>
        <dbReference type="Proteomes" id="UP000193218"/>
    </source>
</evidence>
<dbReference type="RefSeq" id="XP_021873629.1">
    <property type="nucleotide sequence ID" value="XM_022017844.1"/>
</dbReference>
<proteinExistence type="inferred from homology"/>
<evidence type="ECO:0000256" key="2">
    <source>
        <dbReference type="ARBA" id="ARBA00022737"/>
    </source>
</evidence>
<gene>
    <name evidence="6" type="ORF">BD324DRAFT_648464</name>
</gene>
<protein>
    <submittedName>
        <fullName evidence="6">Regulation of translational elongation-related protein</fullName>
    </submittedName>
</protein>
<evidence type="ECO:0000256" key="1">
    <source>
        <dbReference type="ARBA" id="ARBA00007366"/>
    </source>
</evidence>
<comment type="similarity">
    <text evidence="1">Belongs to the GCN1 family.</text>
</comment>
<feature type="domain" description="TOG" evidence="5">
    <location>
        <begin position="1411"/>
        <end position="1639"/>
    </location>
</feature>
<feature type="repeat" description="HEAT" evidence="3">
    <location>
        <begin position="1580"/>
        <end position="1617"/>
    </location>
</feature>
<dbReference type="InterPro" id="IPR022716">
    <property type="entry name" value="Gcn1_N"/>
</dbReference>
<dbReference type="GO" id="GO:0006417">
    <property type="term" value="P:regulation of translation"/>
    <property type="evidence" value="ECO:0007669"/>
    <property type="project" value="TreeGrafter"/>
</dbReference>
<keyword evidence="7" id="KW-1185">Reference proteome</keyword>
<dbReference type="InterPro" id="IPR056809">
    <property type="entry name" value="HEAT_GCN1_fung"/>
</dbReference>
<dbReference type="SUPFAM" id="SSF48371">
    <property type="entry name" value="ARM repeat"/>
    <property type="match status" value="4"/>
</dbReference>
<dbReference type="EMBL" id="NBSH01000002">
    <property type="protein sequence ID" value="ORX39844.1"/>
    <property type="molecule type" value="Genomic_DNA"/>
</dbReference>
<sequence length="2586" mass="280324">MDSPRGEAYDPDSDSDASSGRLTPDSQRGRTSGPSAGAQPQRNAHANEDDEAGSDSGEDSMADPVEVDWDKIIPQLRRNVMSRSKKRREKFFQDYLKISDNDPPAQHIPAIVTILLSCLSLLDSISHVELLVGVLLHLAKRDQDLPEGRDTKLKLGEKLAKWTSVEVGKLSPTQSAVPIALLPYVSLLTGLLQTLTIPEESRSRSIMDLAIVMDAIESQMDCQKPTNQDKKVSKHARRLVGRLCRLTPLILDNILKSTADPPRLIALLGIIIDEVLSTAPAEVEQRKDAIVAFYSTHVLGSKTVVPRYRAVALSSFLSKHVDLSTLTEKLLPTAERMLLRSPEIALPTTAALLRSTCLDISSLLPAKLLPAVLSASKSSNADTRLKAIDLFYAICNHCQDDAKLEKVVMEVMTLPKTGKTGSPEHRVALFNMIHSVKPSEKVSIVVLETVVPLLAKETNEPALQATCQAIEPHLAIILSSEMKGLDATITMLAKELNSSRLPTKRAVSDCVGKAILSATAKDRHLSSSGQQLVGILAAALDANLESAASNPPTNVAGYLEGYVAIALAFGALSGIETAKKLSQSSGLANALTLSPKPSFLLNDKIWIKLPSSLDSSWLLKALMSIVETKGPALKADVSSVIGQALVYLLLDHKESSVRREALRAIESCTRTQPLALGKILANALQARIYTHHASFSSIRIISDEEPSSTLFSRRIGKVLDAIFSSPLAGDDRSIRDELALRYLTLAHHVVITENAQTSWISLVQKIGVDPAVLVVDRSDEILEQIWSALSVPVKDTGIAQAAFRSLTTLVFLCPAIYIDVIMARIRFDLDESSLEFIGLEERGIWATPPDQVFVDVLSSKKDVAENKNRKDYATDKWEQEVRDALARKKTLVGANLSKADKAAVTAQMNKEAEVRTQILLAQGRLREGVQLVSSLAASNSEGMKRYVGEMLKLLIRSVYGPGNFLMDEQVFSVVLQLGAMASDRLGEYRRLLVGAILRAYGVPLIPEDYLHEDLADLIIRLMHQTRFLSEQSPLDSTTFGLCSILFAKIVDSGGCGTQSVQSDEAQEQLTLVVNIIGTCCGEFADNSYPRLDTIKQLVQIINTYPKLGRDASASLVDLGDAIREVATEAEIKALIAGTLSKDSNVRNAALQALQPVDLTDLDYSEELYIAAHDSDEQNANLAAHLWEDNGLDIPETYLASLLGYLAHETAAVRMSCATAIADAAEQHPSQLEPSVQRLQELYSDKARLLQPEYDRFGMVIPETVNRADPWEARVAIATALRNLAPMIPQNLVASLFDFFISGEALGDRHSEVRKTMLEAAISTVDLHGAKEITSLMKMFEEHLGKSNPSTDTGDNIKEAVVILFGRLAGHLDANDSRIPQVVDRLVEALNTPSESVQAAVADCLPALVSGMGEDVEFLVDKLFSTLTTGPKYAGRRGAAYGLAGVVKGRGLSVLKEFDLMDKLKEAAEDKSAYQLRQGAAFAFETLSATLGKTFEPYIISIIPLMLTLFGDGNSDVREATQDAAKVIMSRISGHCVKLMLPTLLGGLEEKQWRTKKGSIELLGSMAFCAPRQLSLSLPTIIPQLTSVINDSHAQVKSAANASLKRFGEVLSNPEIKSILNTLMKALADPAAKTNSALSSLLKTSFEHYLDAPSLAMVMPIVDRGLRQRSSDTKRRAVQIVGNMASLTESRDLIPYLDELMPLVHEVLVDPVPEARATAAKSLGTLIERLGEPNFPNLVSRLLQMLKTDTSGVDRQGAAQGLSEVLSGLGMERLEALLPEIISSTSSPRPYVREGFISLLVYLPATFGHRFAPHLGRVIPPILNGLADDSEYVREASMRAGKMIIANYSSKAIDLLLPELEKGMLDPSWRIRQPSIALTGELLYKVTGISGKVELEEDEVPAQGADNARMALSESLGPERRDRVLATLYIVRQDSVANVRQASIHIWKSLVQNTPRTTREILPVLMQLLMTLLGSPEPEQQETASRTLGELCRKNGERIFGEIMPILQKAITSSEDRTKEGACLAFADVMAASNKDVLADHEDAIISAVRIALVDPSSDVRAAAARTFDTMQHYLGAKAIDQTIPTLLAAMRDPGETSETALKALKEVMSVRANSVFPVLVPTLIAQPISAFNARALGALVQVAGTALNRRLDSVLGALVESLEAGPSEDTRKDLDFAVESLLASVTDSDGIHLLEMLLLGWVRDAKAIRRASGCKLLATMCAVNSSDTSDYRVDWIRNLVSLFDDKNDDVVTAAWEGLEAFVKTVDKDELEDLVVPLRRTIESLGPKEHKVPGFSRSKGVQSIVPILLAGVLSGTQEQREQAALGIGDLVQRTTEAAIKPYIIQLTGPLIRVISSQSIPPQIKAGILIALTILLEEVPQLVRPFHPQLTRTFVKSTSDPSLNVRNRAATGLGELMKHQTRVDPLITELITGIKASEKDVAASMVAALGAVCQSAGKNLGEAARASIVDLIEDGFLQSPSETYSMAIGKVVAGLAATNAEHIRSIVDTFLAAPTPPTPQVSIAIRSVLEDCPEAFFTLDVVSEIVSKVSASIASDSAAVARPGRDARDIMKGNKRYAADSDVQAAFK</sequence>
<feature type="compositionally biased region" description="Acidic residues" evidence="4">
    <location>
        <begin position="48"/>
        <end position="67"/>
    </location>
</feature>
<dbReference type="PROSITE" id="PS50077">
    <property type="entry name" value="HEAT_REPEAT"/>
    <property type="match status" value="3"/>
</dbReference>
<dbReference type="SMART" id="SM01349">
    <property type="entry name" value="TOG"/>
    <property type="match status" value="2"/>
</dbReference>
<dbReference type="Pfam" id="PF24984">
    <property type="entry name" value="HEAT_EF3_GNC1"/>
    <property type="match status" value="1"/>
</dbReference>
<feature type="repeat" description="HEAT" evidence="3">
    <location>
        <begin position="1699"/>
        <end position="1737"/>
    </location>
</feature>